<feature type="region of interest" description="Disordered" evidence="1">
    <location>
        <begin position="45"/>
        <end position="116"/>
    </location>
</feature>
<comment type="caution">
    <text evidence="2">The sequence shown here is derived from an EMBL/GenBank/DDBJ whole genome shotgun (WGS) entry which is preliminary data.</text>
</comment>
<dbReference type="EMBL" id="PGOL01001817">
    <property type="protein sequence ID" value="PKI54013.1"/>
    <property type="molecule type" value="Genomic_DNA"/>
</dbReference>
<gene>
    <name evidence="2" type="ORF">CDL15_Pgr017940</name>
    <name evidence="3" type="ORF">CRG98_025624</name>
</gene>
<feature type="compositionally biased region" description="Basic and acidic residues" evidence="1">
    <location>
        <begin position="45"/>
        <end position="59"/>
    </location>
</feature>
<accession>A0A218WGU3</accession>
<evidence type="ECO:0000313" key="4">
    <source>
        <dbReference type="Proteomes" id="UP000197138"/>
    </source>
</evidence>
<dbReference type="GeneID" id="116196238"/>
<keyword evidence="5" id="KW-1185">Reference proteome</keyword>
<reference evidence="3 5" key="3">
    <citation type="submission" date="2017-11" db="EMBL/GenBank/DDBJ databases">
        <title>De-novo sequencing of pomegranate (Punica granatum L.) genome.</title>
        <authorList>
            <person name="Akparov Z."/>
            <person name="Amiraslanov A."/>
            <person name="Hajiyeva S."/>
            <person name="Abbasov M."/>
            <person name="Kaur K."/>
            <person name="Hamwieh A."/>
            <person name="Solovyev V."/>
            <person name="Salamov A."/>
            <person name="Braich B."/>
            <person name="Kosarev P."/>
            <person name="Mahmoud A."/>
            <person name="Hajiyev E."/>
            <person name="Babayeva S."/>
            <person name="Izzatullayeva V."/>
            <person name="Mammadov A."/>
            <person name="Mammadov A."/>
            <person name="Sharifova S."/>
            <person name="Ojaghi J."/>
            <person name="Eynullazada K."/>
            <person name="Bayramov B."/>
            <person name="Abdulazimova A."/>
            <person name="Shahmuradov I."/>
        </authorList>
    </citation>
    <scope>NUCLEOTIDE SEQUENCE [LARGE SCALE GENOMIC DNA]</scope>
    <source>
        <strain evidence="3">AG2017</strain>
        <strain evidence="5">cv. AG2017</strain>
        <tissue evidence="3">Leaf</tissue>
    </source>
</reference>
<feature type="region of interest" description="Disordered" evidence="1">
    <location>
        <begin position="182"/>
        <end position="254"/>
    </location>
</feature>
<evidence type="ECO:0000313" key="3">
    <source>
        <dbReference type="EMBL" id="PKI54013.1"/>
    </source>
</evidence>
<evidence type="ECO:0000313" key="5">
    <source>
        <dbReference type="Proteomes" id="UP000233551"/>
    </source>
</evidence>
<name>A0A218WGU3_PUNGR</name>
<dbReference type="AlphaFoldDB" id="A0A218WGU3"/>
<dbReference type="Proteomes" id="UP000197138">
    <property type="component" value="Unassembled WGS sequence"/>
</dbReference>
<feature type="compositionally biased region" description="Basic and acidic residues" evidence="1">
    <location>
        <begin position="188"/>
        <end position="218"/>
    </location>
</feature>
<evidence type="ECO:0008006" key="6">
    <source>
        <dbReference type="Google" id="ProtNLM"/>
    </source>
</evidence>
<dbReference type="EMBL" id="MTKT01004293">
    <property type="protein sequence ID" value="OWM72057.1"/>
    <property type="molecule type" value="Genomic_DNA"/>
</dbReference>
<sequence>MTLSEDTESAAFWQFLNPPTRDMMAFPGFSLLCNPEFHQRWDFRNQEVDSSSDDAKSDSGAEPTLKKHKLVPGLVPPENNESAHSPERREGTANPEGGFGLITPNTKEASRRRRKEKLVKEEKVIKRSGVNREWRKRKHIVYDTGLMDDLQKFRESLVEELRVERENLVGWMKDEMTEKAGNCSGSLRAEKKKEEEANRVDKNLSSENRSYERKEKYAGDTAKSKGRPSGRSSRRKKKGDTASCSQALASEKRELSETVDKSKFLFLPPDHSPQLQQNSLSAGHKIPVSTVAVTENDRGESSELLGNMNHSSSHQSPQVPAPNFPTVPGEENHWLKSSLVTLQPRLPGKKVDPDEFTGYYHLLLQEAGRSSNSALTEPKSNTSLLQTVFPTLPHRDTDRGFSSTNSNPLSLQNPLGEEDDVLGLRMNGGPLRFLGFGNV</sequence>
<reference evidence="2" key="2">
    <citation type="submission" date="2017-06" db="EMBL/GenBank/DDBJ databases">
        <title>The pomegranate genome and the genomics of punicalagin biosynthesis.</title>
        <authorList>
            <person name="Xu C."/>
        </authorList>
    </citation>
    <scope>NUCLEOTIDE SEQUENCE [LARGE SCALE GENOMIC DNA]</scope>
    <source>
        <tissue evidence="2">Fresh leaf</tissue>
    </source>
</reference>
<organism evidence="2 4">
    <name type="scientific">Punica granatum</name>
    <name type="common">Pomegranate</name>
    <dbReference type="NCBI Taxonomy" id="22663"/>
    <lineage>
        <taxon>Eukaryota</taxon>
        <taxon>Viridiplantae</taxon>
        <taxon>Streptophyta</taxon>
        <taxon>Embryophyta</taxon>
        <taxon>Tracheophyta</taxon>
        <taxon>Spermatophyta</taxon>
        <taxon>Magnoliopsida</taxon>
        <taxon>eudicotyledons</taxon>
        <taxon>Gunneridae</taxon>
        <taxon>Pentapetalae</taxon>
        <taxon>rosids</taxon>
        <taxon>malvids</taxon>
        <taxon>Myrtales</taxon>
        <taxon>Lythraceae</taxon>
        <taxon>Punica</taxon>
    </lineage>
</organism>
<dbReference type="OrthoDB" id="1920267at2759"/>
<proteinExistence type="predicted"/>
<feature type="compositionally biased region" description="Basic residues" evidence="1">
    <location>
        <begin position="224"/>
        <end position="238"/>
    </location>
</feature>
<evidence type="ECO:0000256" key="1">
    <source>
        <dbReference type="SAM" id="MobiDB-lite"/>
    </source>
</evidence>
<dbReference type="Proteomes" id="UP000233551">
    <property type="component" value="Unassembled WGS sequence"/>
</dbReference>
<reference evidence="4" key="1">
    <citation type="journal article" date="2017" name="Plant J.">
        <title>The pomegranate (Punica granatum L.) genome and the genomics of punicalagin biosynthesis.</title>
        <authorList>
            <person name="Qin G."/>
            <person name="Xu C."/>
            <person name="Ming R."/>
            <person name="Tang H."/>
            <person name="Guyot R."/>
            <person name="Kramer E.M."/>
            <person name="Hu Y."/>
            <person name="Yi X."/>
            <person name="Qi Y."/>
            <person name="Xu X."/>
            <person name="Gao Z."/>
            <person name="Pan H."/>
            <person name="Jian J."/>
            <person name="Tian Y."/>
            <person name="Yue Z."/>
            <person name="Xu Y."/>
        </authorList>
    </citation>
    <scope>NUCLEOTIDE SEQUENCE [LARGE SCALE GENOMIC DNA]</scope>
    <source>
        <strain evidence="4">cv. Dabenzi</strain>
    </source>
</reference>
<evidence type="ECO:0000313" key="2">
    <source>
        <dbReference type="EMBL" id="OWM72057.1"/>
    </source>
</evidence>
<protein>
    <recommendedName>
        <fullName evidence="6">BZIP domain-containing protein</fullName>
    </recommendedName>
</protein>